<keyword evidence="1" id="KW-1133">Transmembrane helix</keyword>
<gene>
    <name evidence="2" type="ORF">EA462_11075</name>
</gene>
<dbReference type="RefSeq" id="WP_124178616.1">
    <property type="nucleotide sequence ID" value="NZ_REFY01000004.1"/>
</dbReference>
<dbReference type="Proteomes" id="UP000273828">
    <property type="component" value="Unassembled WGS sequence"/>
</dbReference>
<evidence type="ECO:0000313" key="2">
    <source>
        <dbReference type="EMBL" id="RQG88928.1"/>
    </source>
</evidence>
<dbReference type="OrthoDB" id="203413at2157"/>
<feature type="transmembrane region" description="Helical" evidence="1">
    <location>
        <begin position="96"/>
        <end position="117"/>
    </location>
</feature>
<name>A0A3N6LK32_9EURY</name>
<evidence type="ECO:0000313" key="3">
    <source>
        <dbReference type="Proteomes" id="UP000273828"/>
    </source>
</evidence>
<dbReference type="EMBL" id="REFY01000004">
    <property type="protein sequence ID" value="RQG88928.1"/>
    <property type="molecule type" value="Genomic_DNA"/>
</dbReference>
<reference evidence="2 3" key="1">
    <citation type="submission" date="2018-10" db="EMBL/GenBank/DDBJ databases">
        <title>Natrarchaeobius chitinivorans gen. nov., sp. nov., and Natrarchaeobius haloalkaliphilus sp. nov., alkaliphilic, chitin-utilizing haloarchaea from hypersaline alkaline lakes.</title>
        <authorList>
            <person name="Sorokin D.Y."/>
            <person name="Elcheninov A.G."/>
            <person name="Kostrikina N.A."/>
            <person name="Bale N.J."/>
            <person name="Sinninghe Damste J.S."/>
            <person name="Khijniak T.V."/>
            <person name="Kublanov I.V."/>
            <person name="Toshchakov S.V."/>
        </authorList>
    </citation>
    <scope>NUCLEOTIDE SEQUENCE [LARGE SCALE GENOMIC DNA]</scope>
    <source>
        <strain evidence="2 3">AArcht-Sl</strain>
    </source>
</reference>
<accession>A0A3N6LK32</accession>
<proteinExistence type="predicted"/>
<feature type="transmembrane region" description="Helical" evidence="1">
    <location>
        <begin position="12"/>
        <end position="30"/>
    </location>
</feature>
<dbReference type="AlphaFoldDB" id="A0A3N6LK32"/>
<comment type="caution">
    <text evidence="2">The sequence shown here is derived from an EMBL/GenBank/DDBJ whole genome shotgun (WGS) entry which is preliminary data.</text>
</comment>
<evidence type="ECO:0000256" key="1">
    <source>
        <dbReference type="SAM" id="Phobius"/>
    </source>
</evidence>
<protein>
    <submittedName>
        <fullName evidence="2">Uncharacterized protein</fullName>
    </submittedName>
</protein>
<keyword evidence="3" id="KW-1185">Reference proteome</keyword>
<feature type="transmembrane region" description="Helical" evidence="1">
    <location>
        <begin position="36"/>
        <end position="58"/>
    </location>
</feature>
<keyword evidence="1" id="KW-0812">Transmembrane</keyword>
<sequence>MSHVDISERAFGAIFLGIVVYFGLVIYGSFANEPLATLAAEFVFGVIAIGLGTLLYAVANATRSVLFGAAIALVAGGVLQFGYLLSHVLAVQQASIIDHASSIAVFVGIGLYVYAVWFDER</sequence>
<organism evidence="2 3">
    <name type="scientific">Natrarchaeobius halalkaliphilus</name>
    <dbReference type="NCBI Taxonomy" id="1679091"/>
    <lineage>
        <taxon>Archaea</taxon>
        <taxon>Methanobacteriati</taxon>
        <taxon>Methanobacteriota</taxon>
        <taxon>Stenosarchaea group</taxon>
        <taxon>Halobacteria</taxon>
        <taxon>Halobacteriales</taxon>
        <taxon>Natrialbaceae</taxon>
        <taxon>Natrarchaeobius</taxon>
    </lineage>
</organism>
<feature type="transmembrane region" description="Helical" evidence="1">
    <location>
        <begin position="65"/>
        <end position="84"/>
    </location>
</feature>
<keyword evidence="1" id="KW-0472">Membrane</keyword>